<dbReference type="InterPro" id="IPR037185">
    <property type="entry name" value="EmrE-like"/>
</dbReference>
<feature type="transmembrane region" description="Helical" evidence="6">
    <location>
        <begin position="189"/>
        <end position="207"/>
    </location>
</feature>
<feature type="transmembrane region" description="Helical" evidence="6">
    <location>
        <begin position="38"/>
        <end position="55"/>
    </location>
</feature>
<sequence>MTEPASRAALTQMLVGAAIIGTNGMMVRLSHTSPTVSAFWRMLIATIVLALLVQFRHGWRRMPRKVWIWIAVAALAFSSDLWMWHRSIMIVGPGLSTLLANAQVFFMAMAGVLVFGEHLAPRFYAGLLCAFFGLWLLLGGDWATLPASYHWGVWLGLAAGIGYAGYNVGIKRSQEEVAKVHAHVPVTQVLCMATAGCAILLGIAALVEGDSFAIPDVQSALVLVVLAVFGHCLGWILISRAMQSLGAGMVGLLLLLQPIVAYVLDILVYPHTPTSRQWLGLAVSLAGIFIAGLQGKKKLLPDATPEAPATGQ</sequence>
<evidence type="ECO:0000259" key="7">
    <source>
        <dbReference type="Pfam" id="PF00892"/>
    </source>
</evidence>
<accession>A0A2K1PXL3</accession>
<dbReference type="PANTHER" id="PTHR32322">
    <property type="entry name" value="INNER MEMBRANE TRANSPORTER"/>
    <property type="match status" value="1"/>
</dbReference>
<feature type="transmembrane region" description="Helical" evidence="6">
    <location>
        <begin position="245"/>
        <end position="264"/>
    </location>
</feature>
<gene>
    <name evidence="8" type="ORF">Lysil_1698</name>
</gene>
<evidence type="ECO:0000313" key="8">
    <source>
        <dbReference type="EMBL" id="PNS07522.1"/>
    </source>
</evidence>
<evidence type="ECO:0000256" key="2">
    <source>
        <dbReference type="ARBA" id="ARBA00007362"/>
    </source>
</evidence>
<evidence type="ECO:0000313" key="9">
    <source>
        <dbReference type="Proteomes" id="UP000236220"/>
    </source>
</evidence>
<feature type="transmembrane region" description="Helical" evidence="6">
    <location>
        <begin position="123"/>
        <end position="143"/>
    </location>
</feature>
<reference evidence="8 9" key="1">
    <citation type="submission" date="2017-08" db="EMBL/GenBank/DDBJ databases">
        <title>Lysobacter sylvestris genome.</title>
        <authorList>
            <person name="Zhang D.-C."/>
            <person name="Albuquerque L."/>
            <person name="Franca L."/>
            <person name="Froufe H.J.C."/>
            <person name="Barroso C."/>
            <person name="Egas C."/>
            <person name="Da Costa M."/>
            <person name="Margesin R."/>
        </authorList>
    </citation>
    <scope>NUCLEOTIDE SEQUENCE [LARGE SCALE GENOMIC DNA]</scope>
    <source>
        <strain evidence="8 9">AM20-91</strain>
    </source>
</reference>
<feature type="transmembrane region" description="Helical" evidence="6">
    <location>
        <begin position="7"/>
        <end position="26"/>
    </location>
</feature>
<dbReference type="AlphaFoldDB" id="A0A2K1PXL3"/>
<organism evidence="8 9">
    <name type="scientific">Solilutibacter silvestris</name>
    <dbReference type="NCBI Taxonomy" id="1645665"/>
    <lineage>
        <taxon>Bacteria</taxon>
        <taxon>Pseudomonadati</taxon>
        <taxon>Pseudomonadota</taxon>
        <taxon>Gammaproteobacteria</taxon>
        <taxon>Lysobacterales</taxon>
        <taxon>Lysobacteraceae</taxon>
        <taxon>Solilutibacter</taxon>
    </lineage>
</organism>
<dbReference type="Proteomes" id="UP000236220">
    <property type="component" value="Unassembled WGS sequence"/>
</dbReference>
<dbReference type="SUPFAM" id="SSF103481">
    <property type="entry name" value="Multidrug resistance efflux transporter EmrE"/>
    <property type="match status" value="2"/>
</dbReference>
<dbReference type="EMBL" id="NPZB01000002">
    <property type="protein sequence ID" value="PNS07522.1"/>
    <property type="molecule type" value="Genomic_DNA"/>
</dbReference>
<dbReference type="GO" id="GO:0016020">
    <property type="term" value="C:membrane"/>
    <property type="evidence" value="ECO:0007669"/>
    <property type="project" value="UniProtKB-SubCell"/>
</dbReference>
<evidence type="ECO:0000256" key="4">
    <source>
        <dbReference type="ARBA" id="ARBA00022989"/>
    </source>
</evidence>
<feature type="domain" description="EamA" evidence="7">
    <location>
        <begin position="12"/>
        <end position="138"/>
    </location>
</feature>
<evidence type="ECO:0000256" key="5">
    <source>
        <dbReference type="ARBA" id="ARBA00023136"/>
    </source>
</evidence>
<keyword evidence="9" id="KW-1185">Reference proteome</keyword>
<keyword evidence="4 6" id="KW-1133">Transmembrane helix</keyword>
<keyword evidence="5 6" id="KW-0472">Membrane</keyword>
<comment type="caution">
    <text evidence="8">The sequence shown here is derived from an EMBL/GenBank/DDBJ whole genome shotgun (WGS) entry which is preliminary data.</text>
</comment>
<feature type="transmembrane region" description="Helical" evidence="6">
    <location>
        <begin position="97"/>
        <end position="116"/>
    </location>
</feature>
<feature type="transmembrane region" description="Helical" evidence="6">
    <location>
        <begin position="149"/>
        <end position="168"/>
    </location>
</feature>
<comment type="subcellular location">
    <subcellularLocation>
        <location evidence="1">Membrane</location>
        <topology evidence="1">Multi-pass membrane protein</topology>
    </subcellularLocation>
</comment>
<feature type="domain" description="EamA" evidence="7">
    <location>
        <begin position="151"/>
        <end position="291"/>
    </location>
</feature>
<comment type="similarity">
    <text evidence="2">Belongs to the EamA transporter family.</text>
</comment>
<feature type="transmembrane region" description="Helical" evidence="6">
    <location>
        <begin position="276"/>
        <end position="293"/>
    </location>
</feature>
<feature type="transmembrane region" description="Helical" evidence="6">
    <location>
        <begin position="219"/>
        <end position="238"/>
    </location>
</feature>
<dbReference type="PANTHER" id="PTHR32322:SF2">
    <property type="entry name" value="EAMA DOMAIN-CONTAINING PROTEIN"/>
    <property type="match status" value="1"/>
</dbReference>
<evidence type="ECO:0000256" key="1">
    <source>
        <dbReference type="ARBA" id="ARBA00004141"/>
    </source>
</evidence>
<dbReference type="OrthoDB" id="5625838at2"/>
<name>A0A2K1PXL3_9GAMM</name>
<protein>
    <submittedName>
        <fullName evidence="8">EamA-like transporter</fullName>
    </submittedName>
</protein>
<proteinExistence type="inferred from homology"/>
<dbReference type="InterPro" id="IPR050638">
    <property type="entry name" value="AA-Vitamin_Transporters"/>
</dbReference>
<feature type="transmembrane region" description="Helical" evidence="6">
    <location>
        <begin position="67"/>
        <end position="85"/>
    </location>
</feature>
<dbReference type="InterPro" id="IPR000620">
    <property type="entry name" value="EamA_dom"/>
</dbReference>
<dbReference type="RefSeq" id="WP_103075223.1">
    <property type="nucleotide sequence ID" value="NZ_NPZB01000002.1"/>
</dbReference>
<evidence type="ECO:0000256" key="3">
    <source>
        <dbReference type="ARBA" id="ARBA00022692"/>
    </source>
</evidence>
<evidence type="ECO:0000256" key="6">
    <source>
        <dbReference type="SAM" id="Phobius"/>
    </source>
</evidence>
<keyword evidence="3 6" id="KW-0812">Transmembrane</keyword>
<dbReference type="Pfam" id="PF00892">
    <property type="entry name" value="EamA"/>
    <property type="match status" value="2"/>
</dbReference>